<dbReference type="GeneID" id="64978137"/>
<accession>A0A7R7XUT2</accession>
<keyword evidence="1" id="KW-0479">Metal-binding</keyword>
<name>A0A7R7XUT2_9EURO</name>
<dbReference type="AlphaFoldDB" id="A0A7R7XUT2"/>
<evidence type="ECO:0000256" key="6">
    <source>
        <dbReference type="ARBA" id="ARBA00023242"/>
    </source>
</evidence>
<organism evidence="9 10">
    <name type="scientific">Aspergillus puulaauensis</name>
    <dbReference type="NCBI Taxonomy" id="1220207"/>
    <lineage>
        <taxon>Eukaryota</taxon>
        <taxon>Fungi</taxon>
        <taxon>Dikarya</taxon>
        <taxon>Ascomycota</taxon>
        <taxon>Pezizomycotina</taxon>
        <taxon>Eurotiomycetes</taxon>
        <taxon>Eurotiomycetidae</taxon>
        <taxon>Eurotiales</taxon>
        <taxon>Aspergillaceae</taxon>
        <taxon>Aspergillus</taxon>
    </lineage>
</organism>
<evidence type="ECO:0000256" key="1">
    <source>
        <dbReference type="ARBA" id="ARBA00022723"/>
    </source>
</evidence>
<keyword evidence="10" id="KW-1185">Reference proteome</keyword>
<keyword evidence="4" id="KW-0238">DNA-binding</keyword>
<dbReference type="GO" id="GO:0001228">
    <property type="term" value="F:DNA-binding transcription activator activity, RNA polymerase II-specific"/>
    <property type="evidence" value="ECO:0007669"/>
    <property type="project" value="TreeGrafter"/>
</dbReference>
<dbReference type="SMART" id="SM00906">
    <property type="entry name" value="Fungal_trans"/>
    <property type="match status" value="1"/>
</dbReference>
<feature type="region of interest" description="Disordered" evidence="7">
    <location>
        <begin position="66"/>
        <end position="147"/>
    </location>
</feature>
<dbReference type="Pfam" id="PF00172">
    <property type="entry name" value="Zn_clus"/>
    <property type="match status" value="1"/>
</dbReference>
<dbReference type="PANTHER" id="PTHR31944:SF131">
    <property type="entry name" value="HEME-RESPONSIVE ZINC FINGER TRANSCRIPTION FACTOR HAP1"/>
    <property type="match status" value="1"/>
</dbReference>
<dbReference type="Proteomes" id="UP000654913">
    <property type="component" value="Chromosome 6"/>
</dbReference>
<dbReference type="PANTHER" id="PTHR31944">
    <property type="entry name" value="HEME-RESPONSIVE ZINC FINGER TRANSCRIPTION FACTOR HAP1"/>
    <property type="match status" value="1"/>
</dbReference>
<dbReference type="SMART" id="SM00066">
    <property type="entry name" value="GAL4"/>
    <property type="match status" value="1"/>
</dbReference>
<dbReference type="PROSITE" id="PS50048">
    <property type="entry name" value="ZN2_CY6_FUNGAL_2"/>
    <property type="match status" value="1"/>
</dbReference>
<reference evidence="9" key="1">
    <citation type="submission" date="2021-01" db="EMBL/GenBank/DDBJ databases">
        <authorList>
            <consortium name="Aspergillus puulaauensis MK2 genome sequencing consortium"/>
            <person name="Kazuki M."/>
            <person name="Futagami T."/>
        </authorList>
    </citation>
    <scope>NUCLEOTIDE SEQUENCE</scope>
    <source>
        <strain evidence="9">MK2</strain>
    </source>
</reference>
<dbReference type="OrthoDB" id="4337792at2759"/>
<dbReference type="InterPro" id="IPR051430">
    <property type="entry name" value="Fungal_TF_Env_Response"/>
</dbReference>
<evidence type="ECO:0000313" key="10">
    <source>
        <dbReference type="Proteomes" id="UP000654913"/>
    </source>
</evidence>
<dbReference type="Pfam" id="PF04082">
    <property type="entry name" value="Fungal_trans"/>
    <property type="match status" value="1"/>
</dbReference>
<dbReference type="CDD" id="cd00067">
    <property type="entry name" value="GAL4"/>
    <property type="match status" value="1"/>
</dbReference>
<dbReference type="CDD" id="cd12148">
    <property type="entry name" value="fungal_TF_MHR"/>
    <property type="match status" value="1"/>
</dbReference>
<dbReference type="RefSeq" id="XP_041560326.1">
    <property type="nucleotide sequence ID" value="XM_041694502.1"/>
</dbReference>
<evidence type="ECO:0000259" key="8">
    <source>
        <dbReference type="PROSITE" id="PS50048"/>
    </source>
</evidence>
<keyword evidence="5" id="KW-0804">Transcription</keyword>
<dbReference type="PROSITE" id="PS00463">
    <property type="entry name" value="ZN2_CY6_FUNGAL_1"/>
    <property type="match status" value="1"/>
</dbReference>
<dbReference type="GO" id="GO:0000978">
    <property type="term" value="F:RNA polymerase II cis-regulatory region sequence-specific DNA binding"/>
    <property type="evidence" value="ECO:0007669"/>
    <property type="project" value="TreeGrafter"/>
</dbReference>
<proteinExistence type="predicted"/>
<dbReference type="GO" id="GO:0006351">
    <property type="term" value="P:DNA-templated transcription"/>
    <property type="evidence" value="ECO:0007669"/>
    <property type="project" value="InterPro"/>
</dbReference>
<keyword evidence="3" id="KW-0805">Transcription regulation</keyword>
<evidence type="ECO:0000256" key="2">
    <source>
        <dbReference type="ARBA" id="ARBA00022833"/>
    </source>
</evidence>
<dbReference type="SUPFAM" id="SSF57701">
    <property type="entry name" value="Zn2/Cys6 DNA-binding domain"/>
    <property type="match status" value="1"/>
</dbReference>
<feature type="region of interest" description="Disordered" evidence="7">
    <location>
        <begin position="512"/>
        <end position="532"/>
    </location>
</feature>
<dbReference type="EMBL" id="AP024448">
    <property type="protein sequence ID" value="BCS28140.1"/>
    <property type="molecule type" value="Genomic_DNA"/>
</dbReference>
<dbReference type="InterPro" id="IPR036864">
    <property type="entry name" value="Zn2-C6_fun-type_DNA-bd_sf"/>
</dbReference>
<dbReference type="InterPro" id="IPR001138">
    <property type="entry name" value="Zn2Cys6_DnaBD"/>
</dbReference>
<evidence type="ECO:0000256" key="7">
    <source>
        <dbReference type="SAM" id="MobiDB-lite"/>
    </source>
</evidence>
<dbReference type="GO" id="GO:0005634">
    <property type="term" value="C:nucleus"/>
    <property type="evidence" value="ECO:0007669"/>
    <property type="project" value="TreeGrafter"/>
</dbReference>
<protein>
    <recommendedName>
        <fullName evidence="8">Zn(2)-C6 fungal-type domain-containing protein</fullName>
    </recommendedName>
</protein>
<evidence type="ECO:0000256" key="3">
    <source>
        <dbReference type="ARBA" id="ARBA00023015"/>
    </source>
</evidence>
<dbReference type="GO" id="GO:0008270">
    <property type="term" value="F:zinc ion binding"/>
    <property type="evidence" value="ECO:0007669"/>
    <property type="project" value="InterPro"/>
</dbReference>
<dbReference type="InterPro" id="IPR007219">
    <property type="entry name" value="XnlR_reg_dom"/>
</dbReference>
<feature type="compositionally biased region" description="Polar residues" evidence="7">
    <location>
        <begin position="94"/>
        <end position="111"/>
    </location>
</feature>
<feature type="compositionally biased region" description="Polar residues" evidence="7">
    <location>
        <begin position="128"/>
        <end position="139"/>
    </location>
</feature>
<dbReference type="Gene3D" id="4.10.240.10">
    <property type="entry name" value="Zn(2)-C6 fungal-type DNA-binding domain"/>
    <property type="match status" value="1"/>
</dbReference>
<evidence type="ECO:0000313" key="9">
    <source>
        <dbReference type="EMBL" id="BCS28140.1"/>
    </source>
</evidence>
<gene>
    <name evidence="9" type="ORF">APUU_61188S</name>
</gene>
<reference evidence="9" key="2">
    <citation type="submission" date="2021-02" db="EMBL/GenBank/DDBJ databases">
        <title>Aspergillus puulaauensis MK2 genome sequence.</title>
        <authorList>
            <person name="Futagami T."/>
            <person name="Mori K."/>
            <person name="Kadooka C."/>
            <person name="Tanaka T."/>
        </authorList>
    </citation>
    <scope>NUCLEOTIDE SEQUENCE</scope>
    <source>
        <strain evidence="9">MK2</strain>
    </source>
</reference>
<dbReference type="KEGG" id="apuu:APUU_61188S"/>
<sequence length="818" mass="91623">MGGSQPQPLSAAKRSIMKVNPQKHGASRKHRAVLSCTSCRKRKVKCDRLTPCTQCVRLNIGNTCTYPPAPRTPSVPESSPARSVRSRLAEDAPNTDSTPCPSNTRPVSASSMLGGELSGHGPDHGTSHESVFSTTQTCPNKAKHPEHSISTDSFVQFVAPLSFRGKQKRTRFFGRSHWATTLGMFPDLNSHLHAYYQDKQNPTNTDFAEYLSLKRLKHDMKGPDRLQQCDHQNQHSSRMKELLPDRSFAEYLMQLYFSTFEYTLRILHVPSFLDEWNTFWNHMETKPDRPCSSDIFLAKLLVVMACSACFATRGKLASVGLNEQSFMQMCHEWIEAVTTWLGAMAGHTQLNLDLIQIKCLLVLAKQGTAWEGDLASLAAGSLIREAILMGFHRDPSNFSHLSPYWAEMRKRLWLTIVELELQASLYNGAPLAISWDEFDCPPPSNIEDEDLTINSAHLPSPKPSTTATRMTFLIALSQTLQARMEVSRAINRVRLTVPYEEVMSMSESLSKGLADAPPELRSISTDGPPAGPDGSCPEFQRSFFLFLNYRCLLALHRPFFLRPAETRDEPFVFSRRACVQISLALLAQLEYTPRSNPNDQLVNSDTACPHILQLKGGMFRDDIFHAAITVCYELRLQAKDKVIDPFPGTISVYIDQSAHYQRMALFESVERAIKYFELKVYNEKRATKVFNILTMLFTSIKSQILAAEPSHSLDGQSDGSVLTIDDACPAASRRCRELLLADKPLVHSGADQGDVNLNQDTMALDHDGTLVQQGMQPVPPGNNQDINPGNLDLEWYFSLDPLSPYPINSWPELDPLMV</sequence>
<feature type="domain" description="Zn(2)-C6 fungal-type" evidence="8">
    <location>
        <begin position="35"/>
        <end position="66"/>
    </location>
</feature>
<keyword evidence="6" id="KW-0539">Nucleus</keyword>
<evidence type="ECO:0000256" key="4">
    <source>
        <dbReference type="ARBA" id="ARBA00023125"/>
    </source>
</evidence>
<keyword evidence="2" id="KW-0862">Zinc</keyword>
<evidence type="ECO:0000256" key="5">
    <source>
        <dbReference type="ARBA" id="ARBA00023163"/>
    </source>
</evidence>